<dbReference type="CDD" id="cd01060">
    <property type="entry name" value="Membrane-FADS-like"/>
    <property type="match status" value="1"/>
</dbReference>
<dbReference type="InterPro" id="IPR005804">
    <property type="entry name" value="FA_desaturase_dom"/>
</dbReference>
<dbReference type="Pfam" id="PF00487">
    <property type="entry name" value="FA_desaturase"/>
    <property type="match status" value="1"/>
</dbReference>
<dbReference type="RefSeq" id="WP_034921347.1">
    <property type="nucleotide sequence ID" value="NZ_JDSS02000006.1"/>
</dbReference>
<accession>A0A084Y5F1</accession>
<feature type="transmembrane region" description="Helical" evidence="1">
    <location>
        <begin position="7"/>
        <end position="24"/>
    </location>
</feature>
<dbReference type="AlphaFoldDB" id="A0A084Y5F1"/>
<comment type="caution">
    <text evidence="3">The sequence shown here is derived from an EMBL/GenBank/DDBJ whole genome shotgun (WGS) entry which is preliminary data.</text>
</comment>
<evidence type="ECO:0000313" key="3">
    <source>
        <dbReference type="EMBL" id="KFB69945.1"/>
    </source>
</evidence>
<feature type="transmembrane region" description="Helical" evidence="1">
    <location>
        <begin position="30"/>
        <end position="51"/>
    </location>
</feature>
<evidence type="ECO:0000256" key="1">
    <source>
        <dbReference type="SAM" id="Phobius"/>
    </source>
</evidence>
<proteinExistence type="predicted"/>
<protein>
    <submittedName>
        <fullName evidence="3">Fatty acid desaturase</fullName>
    </submittedName>
</protein>
<feature type="transmembrane region" description="Helical" evidence="1">
    <location>
        <begin position="118"/>
        <end position="140"/>
    </location>
</feature>
<organism evidence="3 4">
    <name type="scientific">Candidatus Accumulibacter vicinus</name>
    <dbReference type="NCBI Taxonomy" id="2954382"/>
    <lineage>
        <taxon>Bacteria</taxon>
        <taxon>Pseudomonadati</taxon>
        <taxon>Pseudomonadota</taxon>
        <taxon>Betaproteobacteria</taxon>
        <taxon>Candidatus Accumulibacter</taxon>
    </lineage>
</organism>
<keyword evidence="1" id="KW-0472">Membrane</keyword>
<evidence type="ECO:0000259" key="2">
    <source>
        <dbReference type="Pfam" id="PF00487"/>
    </source>
</evidence>
<feature type="domain" description="Fatty acid desaturase" evidence="2">
    <location>
        <begin position="31"/>
        <end position="260"/>
    </location>
</feature>
<sequence length="300" mass="34628">MIRNRLNIGLVAIVHAVALPLLWLGSRVDIWLALPVGIVFSFVLLTNYALIHEAAHDNLNSDPGWNRWLGVLVGFLFPVPFSMIKVTHTVHHCCNRTDHEMFDLYYPGDRMFIKLGQWYGLLAGLFWPWIPIGALVLATFPQLLRMGPYRRARTTAVLFDDFVEQGVGRVRVEVVLTLAFWIALFVLLDLSWRHVLIMYACFAFNWSTRQYITHAFTERHVINGALNLRVSPAMSWILLKGNWDLVHHQKPWLPWTELERNGNGAYSPVGIWQQYLRMWRGPVPATSPSPQRLRAEPRPD</sequence>
<dbReference type="EMBL" id="JDSS02000006">
    <property type="protein sequence ID" value="KFB69945.1"/>
    <property type="molecule type" value="Genomic_DNA"/>
</dbReference>
<feature type="transmembrane region" description="Helical" evidence="1">
    <location>
        <begin position="178"/>
        <end position="202"/>
    </location>
</feature>
<keyword evidence="1" id="KW-0812">Transmembrane</keyword>
<dbReference type="STRING" id="1457154.CAPSK01_000341"/>
<keyword evidence="1" id="KW-1133">Transmembrane helix</keyword>
<dbReference type="GO" id="GO:0006629">
    <property type="term" value="P:lipid metabolic process"/>
    <property type="evidence" value="ECO:0007669"/>
    <property type="project" value="InterPro"/>
</dbReference>
<name>A0A084Y5F1_9PROT</name>
<reference evidence="3 4" key="1">
    <citation type="submission" date="2014-07" db="EMBL/GenBank/DDBJ databases">
        <title>Expanding our view of genomic diversity in Candidatus Accumulibacter clades.</title>
        <authorList>
            <person name="Skennerton C.T."/>
            <person name="Barr J.J."/>
            <person name="Slater F.R."/>
            <person name="Bond P.L."/>
            <person name="Tyson G.W."/>
        </authorList>
    </citation>
    <scope>NUCLEOTIDE SEQUENCE [LARGE SCALE GENOMIC DNA]</scope>
    <source>
        <strain evidence="4">SK-01</strain>
    </source>
</reference>
<evidence type="ECO:0000313" key="4">
    <source>
        <dbReference type="Proteomes" id="UP000019812"/>
    </source>
</evidence>
<dbReference type="Proteomes" id="UP000019812">
    <property type="component" value="Unassembled WGS sequence"/>
</dbReference>
<gene>
    <name evidence="3" type="ORF">CAPSK01_000341</name>
</gene>